<evidence type="ECO:0000313" key="1">
    <source>
        <dbReference type="EMBL" id="OAN47959.1"/>
    </source>
</evidence>
<sequence length="141" mass="15298">MLQCGGTAPTGGAVDSPDCRALTERLIAFRDERDWAQFHTAKNLMVSLALEAAELLELAQWKTDSQLDEALSEPALKARLAEECADVFLYLLLLCERAGIDLPSAAALKIDANAAKYPAHLARGSAAKYTELPEVKKILVE</sequence>
<dbReference type="EMBL" id="LWQU01000163">
    <property type="protein sequence ID" value="OAN47959.1"/>
    <property type="molecule type" value="Genomic_DNA"/>
</dbReference>
<dbReference type="InterPro" id="IPR025984">
    <property type="entry name" value="DCTPP"/>
</dbReference>
<dbReference type="PANTHER" id="PTHR46523">
    <property type="entry name" value="DCTP PYROPHOSPHATASE 1"/>
    <property type="match status" value="1"/>
</dbReference>
<keyword evidence="1" id="KW-0378">Hydrolase</keyword>
<dbReference type="GO" id="GO:0042262">
    <property type="term" value="P:DNA protection"/>
    <property type="evidence" value="ECO:0007669"/>
    <property type="project" value="TreeGrafter"/>
</dbReference>
<organism evidence="1 2">
    <name type="scientific">Magnetospirillum moscoviense</name>
    <dbReference type="NCBI Taxonomy" id="1437059"/>
    <lineage>
        <taxon>Bacteria</taxon>
        <taxon>Pseudomonadati</taxon>
        <taxon>Pseudomonadota</taxon>
        <taxon>Alphaproteobacteria</taxon>
        <taxon>Rhodospirillales</taxon>
        <taxon>Rhodospirillaceae</taxon>
        <taxon>Magnetospirillum</taxon>
    </lineage>
</organism>
<dbReference type="Gene3D" id="1.10.287.1080">
    <property type="entry name" value="MazG-like"/>
    <property type="match status" value="1"/>
</dbReference>
<dbReference type="SUPFAM" id="SSF101386">
    <property type="entry name" value="all-alpha NTP pyrophosphatases"/>
    <property type="match status" value="1"/>
</dbReference>
<accession>A0A178MH02</accession>
<dbReference type="Proteomes" id="UP000078543">
    <property type="component" value="Unassembled WGS sequence"/>
</dbReference>
<dbReference type="PIRSF" id="PIRSF029826">
    <property type="entry name" value="UCP029826_pph"/>
    <property type="match status" value="1"/>
</dbReference>
<dbReference type="GO" id="GO:0006253">
    <property type="term" value="P:dCTP catabolic process"/>
    <property type="evidence" value="ECO:0007669"/>
    <property type="project" value="TreeGrafter"/>
</dbReference>
<dbReference type="GO" id="GO:0005829">
    <property type="term" value="C:cytosol"/>
    <property type="evidence" value="ECO:0007669"/>
    <property type="project" value="TreeGrafter"/>
</dbReference>
<dbReference type="Pfam" id="PF12643">
    <property type="entry name" value="MazG-like"/>
    <property type="match status" value="1"/>
</dbReference>
<dbReference type="GO" id="GO:0047840">
    <property type="term" value="F:dCTP diphosphatase activity"/>
    <property type="evidence" value="ECO:0007669"/>
    <property type="project" value="TreeGrafter"/>
</dbReference>
<protein>
    <submittedName>
        <fullName evidence="1">Nucleotide pyrophosphohydrolase</fullName>
    </submittedName>
</protein>
<dbReference type="PANTHER" id="PTHR46523:SF1">
    <property type="entry name" value="DCTP PYROPHOSPHATASE 1"/>
    <property type="match status" value="1"/>
</dbReference>
<evidence type="ECO:0000313" key="2">
    <source>
        <dbReference type="Proteomes" id="UP000078543"/>
    </source>
</evidence>
<name>A0A178MH02_9PROT</name>
<proteinExistence type="predicted"/>
<dbReference type="OrthoDB" id="9791898at2"/>
<comment type="caution">
    <text evidence="1">The sequence shown here is derived from an EMBL/GenBank/DDBJ whole genome shotgun (WGS) entry which is preliminary data.</text>
</comment>
<gene>
    <name evidence="1" type="ORF">A6A05_03690</name>
</gene>
<dbReference type="STRING" id="1437059.A6A05_03690"/>
<dbReference type="AlphaFoldDB" id="A0A178MH02"/>
<reference evidence="1 2" key="1">
    <citation type="submission" date="2016-04" db="EMBL/GenBank/DDBJ databases">
        <title>Draft genome sequence of freshwater magnetotactic bacteria Magnetospirillum marisnigri SP-1 and Magnetospirillum moscoviense BB-1.</title>
        <authorList>
            <person name="Koziaeva V."/>
            <person name="Dziuba M.V."/>
            <person name="Ivanov T.M."/>
            <person name="Kuznetsov B."/>
            <person name="Grouzdev D.S."/>
        </authorList>
    </citation>
    <scope>NUCLEOTIDE SEQUENCE [LARGE SCALE GENOMIC DNA]</scope>
    <source>
        <strain evidence="1 2">BB-1</strain>
    </source>
</reference>
<keyword evidence="2" id="KW-1185">Reference proteome</keyword>
<dbReference type="InterPro" id="IPR052555">
    <property type="entry name" value="dCTP_Pyrophosphatase"/>
</dbReference>
<dbReference type="CDD" id="cd11537">
    <property type="entry name" value="NTP-PPase_RS21-C6_like"/>
    <property type="match status" value="1"/>
</dbReference>